<dbReference type="Pfam" id="PF13418">
    <property type="entry name" value="Beta-prop_TYW4"/>
    <property type="match status" value="1"/>
</dbReference>
<dbReference type="GO" id="GO:0031591">
    <property type="term" value="P:wybutosine biosynthetic process"/>
    <property type="evidence" value="ECO:0007669"/>
    <property type="project" value="TreeGrafter"/>
</dbReference>
<dbReference type="PROSITE" id="PS51184">
    <property type="entry name" value="JMJC"/>
    <property type="match status" value="1"/>
</dbReference>
<evidence type="ECO:0000256" key="2">
    <source>
        <dbReference type="ARBA" id="ARBA00004797"/>
    </source>
</evidence>
<evidence type="ECO:0000256" key="9">
    <source>
        <dbReference type="ARBA" id="ARBA00022691"/>
    </source>
</evidence>
<evidence type="ECO:0000256" key="6">
    <source>
        <dbReference type="ARBA" id="ARBA00018045"/>
    </source>
</evidence>
<dbReference type="Pfam" id="PF13621">
    <property type="entry name" value="Cupin_8"/>
    <property type="match status" value="1"/>
</dbReference>
<keyword evidence="10" id="KW-0819">tRNA processing</keyword>
<evidence type="ECO:0000256" key="8">
    <source>
        <dbReference type="ARBA" id="ARBA00022679"/>
    </source>
</evidence>
<dbReference type="Gene3D" id="2.120.10.80">
    <property type="entry name" value="Kelch-type beta propeller"/>
    <property type="match status" value="1"/>
</dbReference>
<keyword evidence="9" id="KW-0949">S-adenosyl-L-methionine</keyword>
<feature type="domain" description="JmjC" evidence="16">
    <location>
        <begin position="828"/>
        <end position="980"/>
    </location>
</feature>
<comment type="catalytic activity">
    <reaction evidence="15">
        <text>7-[(3S)-(3-amino-3-methoxycarbonyl)propyl]wyosine(37) in tRNA(Phe) + S-adenosyl-L-methionine + CO2 = wybutosine(37) in tRNA(Phe) + S-adenosyl-L-homocysteine + 2 H(+)</text>
        <dbReference type="Rhea" id="RHEA:37119"/>
        <dbReference type="Rhea" id="RHEA-COMP:11844"/>
        <dbReference type="Rhea" id="RHEA-COMP:11847"/>
        <dbReference type="ChEBI" id="CHEBI:15378"/>
        <dbReference type="ChEBI" id="CHEBI:16526"/>
        <dbReference type="ChEBI" id="CHEBI:57856"/>
        <dbReference type="ChEBI" id="CHEBI:59789"/>
        <dbReference type="ChEBI" id="CHEBI:73544"/>
        <dbReference type="ChEBI" id="CHEBI:74275"/>
        <dbReference type="EC" id="2.3.1.231"/>
    </reaction>
</comment>
<dbReference type="InterPro" id="IPR003347">
    <property type="entry name" value="JmjC_dom"/>
</dbReference>
<comment type="function">
    <text evidence="11">Probable S-adenosyl-L-methionine-dependent methyltransferase that acts as a component of the wybutosine biosynthesis pathway. Wybutosine is a hyper modified guanosine with a tricyclic base found at the 3'-position adjacent to the anticodon of eukaryotic phenylalanine tRNA. May methylate the carboxyl group of leucine residues to form alpha-leucine ester residues.</text>
</comment>
<dbReference type="EC" id="2.1.1.290" evidence="5"/>
<accession>A0A0B7JTW9</accession>
<comment type="similarity">
    <text evidence="3">Belongs to the methyltransferase superfamily. LCMT family.</text>
</comment>
<dbReference type="AlphaFoldDB" id="A0A0B7JTW9"/>
<sequence>MPDSKGSAKLARSKALDDLIMGTNSSSIVSKRSVERLYYANESHYFRHFVKKPQRRAPLINRGYWLRLKAIDVIVRQFLRSTPSKRVVINLGCGSDVLPWQCHTRYGPSCQDAVFIDVDYPDLMRKKRTIVLETPELRGILGPGFKISQVEDDPVLLKSDKYCQLACDLRDLEAFQQTLESLLPLSECSVLFVAEVSITYMDTESADALIQWASSIGKAEFCLLEQILPNGPNHPFAQTMLKHFNKLKTPLKSVHQYPTVASQSARFQHRGWQQVDIWDLWDAWVDDTFVTSTERISLDEIEPFDEWEEFLLFCRHYVVVHAQAAGSGISRSFEEMEPTRSLDVQMKKQIPSATIKRRFGNSLVLQNPERGHVAIHMLGLGNEARSDTYDLFNIGTQSALSSRLPVHGPFPRMCSTISDLGEFGVLLAGGRTNPTKALSECWLLTRGTSCSWSKTWELPKPLYRHAALRLKDSSLVLVVGGKTGPSEISDDVFVFHPERGWLTCEKIGIQPEPLFGATVCNLFKAGAERDEFGGLLTGGLRRDGTFNLKQYRWSLKMTTSQPSISFEEVAFHGNCGKQLAVFGATVVDLGKRVAVCGGVGETPSHQGQTILLLSGEDTMPKILASKPPTDTENNWPLMIGSSTVLKDGQISIIGGGATCFSMGTYWETALSHLRLPVDNGLLAESTDDTLVGIEIFRSWEYMESPKIIGKIGNDLSAASNQEAVNTTEIPRVILRSAAEFEAIVKKGKPVVIERLDLGPCVQTWTAEHMAEQVGAEREFVVHESRTDTERLDFNSKNFQYVTDSFGNIMRRIQQGGRLYLRALSNSKPSERPANIKEDFPALADDFIIPREVALVEENLFSSILRVSGKVNMWLHYDVMANIYAQVRGSKRMILFPPSDVSSLSFAPGSSSSSIDVFSLLASSSLPKTRPHETNLAAGDILFIPTAWLHTATPTSDMSVAVNVFFRDLDKSSYSAGRDVYGNRDLAAYERGRQDVAKLGKSFENLPQEVKRFYLARLADELLQTGEAAHE</sequence>
<name>A0A0B7JTW9_BIOOC</name>
<dbReference type="Gene3D" id="2.60.120.650">
    <property type="entry name" value="Cupin"/>
    <property type="match status" value="1"/>
</dbReference>
<evidence type="ECO:0000259" key="16">
    <source>
        <dbReference type="PROSITE" id="PS51184"/>
    </source>
</evidence>
<comment type="catalytic activity">
    <reaction evidence="1">
        <text>7-[(3S)-3-amino-3-carboxypropyl]wyosine(37) in tRNA(Phe) + S-adenosyl-L-methionine = 7-[(3S)-(3-amino-3-methoxycarbonyl)propyl]wyosine(37) in tRNA(Phe) + S-adenosyl-L-homocysteine</text>
        <dbReference type="Rhea" id="RHEA:36903"/>
        <dbReference type="Rhea" id="RHEA-COMP:10379"/>
        <dbReference type="Rhea" id="RHEA-COMP:11844"/>
        <dbReference type="ChEBI" id="CHEBI:57856"/>
        <dbReference type="ChEBI" id="CHEBI:59789"/>
        <dbReference type="ChEBI" id="CHEBI:73543"/>
        <dbReference type="ChEBI" id="CHEBI:74275"/>
        <dbReference type="EC" id="2.1.1.290"/>
    </reaction>
</comment>
<dbReference type="EMBL" id="CDPU01000011">
    <property type="protein sequence ID" value="CEO48503.1"/>
    <property type="molecule type" value="Genomic_DNA"/>
</dbReference>
<dbReference type="Pfam" id="PF04072">
    <property type="entry name" value="LCM"/>
    <property type="match status" value="1"/>
</dbReference>
<keyword evidence="8" id="KW-0808">Transferase</keyword>
<dbReference type="GO" id="GO:0030488">
    <property type="term" value="P:tRNA methylation"/>
    <property type="evidence" value="ECO:0007669"/>
    <property type="project" value="TreeGrafter"/>
</dbReference>
<dbReference type="UniPathway" id="UPA00375"/>
<dbReference type="InterPro" id="IPR007213">
    <property type="entry name" value="Ppm1/Ppm2/Tcmp"/>
</dbReference>
<dbReference type="InterPro" id="IPR041667">
    <property type="entry name" value="Cupin_8"/>
</dbReference>
<protein>
    <recommendedName>
        <fullName evidence="6">tRNA wybutosine-synthesizing protein 4</fullName>
        <ecNumber evidence="5">2.1.1.290</ecNumber>
        <ecNumber evidence="4">2.3.1.231</ecNumber>
    </recommendedName>
    <alternativeName>
        <fullName evidence="13">Leucine carboxyl methyltransferase 2</fullName>
    </alternativeName>
    <alternativeName>
        <fullName evidence="14">tRNA(Phe) (7-(3-amino-3-(methoxycarbonyl)propyl)wyosine(37)-N)-methoxycarbonyltransferase</fullName>
    </alternativeName>
    <alternativeName>
        <fullName evidence="12">tRNA(Phe) (7-(3-amino-3-carboxypropyl)wyosine(37)-O)-methyltransferase</fullName>
    </alternativeName>
</protein>
<dbReference type="Gene3D" id="6.10.140.1470">
    <property type="match status" value="1"/>
</dbReference>
<dbReference type="SUPFAM" id="SSF117281">
    <property type="entry name" value="Kelch motif"/>
    <property type="match status" value="1"/>
</dbReference>
<dbReference type="InterPro" id="IPR015915">
    <property type="entry name" value="Kelch-typ_b-propeller"/>
</dbReference>
<dbReference type="SUPFAM" id="SSF53335">
    <property type="entry name" value="S-adenosyl-L-methionine-dependent methyltransferases"/>
    <property type="match status" value="1"/>
</dbReference>
<evidence type="ECO:0000256" key="10">
    <source>
        <dbReference type="ARBA" id="ARBA00022694"/>
    </source>
</evidence>
<dbReference type="PANTHER" id="PTHR46529">
    <property type="entry name" value="TRNA WYBUTOSINE-SYNTHESIZING PROTEIN 4"/>
    <property type="match status" value="1"/>
</dbReference>
<evidence type="ECO:0000313" key="17">
    <source>
        <dbReference type="EMBL" id="CEO48503.1"/>
    </source>
</evidence>
<dbReference type="EC" id="2.3.1.231" evidence="4"/>
<evidence type="ECO:0000256" key="5">
    <source>
        <dbReference type="ARBA" id="ARBA00012779"/>
    </source>
</evidence>
<evidence type="ECO:0000256" key="13">
    <source>
        <dbReference type="ARBA" id="ARBA00030231"/>
    </source>
</evidence>
<evidence type="ECO:0000256" key="12">
    <source>
        <dbReference type="ARBA" id="ARBA00029750"/>
    </source>
</evidence>
<gene>
    <name evidence="17" type="ORF">BN869_000004560_1</name>
</gene>
<evidence type="ECO:0000256" key="3">
    <source>
        <dbReference type="ARBA" id="ARBA00010703"/>
    </source>
</evidence>
<evidence type="ECO:0000256" key="7">
    <source>
        <dbReference type="ARBA" id="ARBA00022603"/>
    </source>
</evidence>
<evidence type="ECO:0000256" key="14">
    <source>
        <dbReference type="ARBA" id="ARBA00030847"/>
    </source>
</evidence>
<dbReference type="InterPro" id="IPR029063">
    <property type="entry name" value="SAM-dependent_MTases_sf"/>
</dbReference>
<evidence type="ECO:0000256" key="15">
    <source>
        <dbReference type="ARBA" id="ARBA00049250"/>
    </source>
</evidence>
<dbReference type="SUPFAM" id="SSF51197">
    <property type="entry name" value="Clavaminate synthase-like"/>
    <property type="match status" value="1"/>
</dbReference>
<proteinExistence type="inferred from homology"/>
<keyword evidence="7" id="KW-0489">Methyltransferase</keyword>
<evidence type="ECO:0000256" key="4">
    <source>
        <dbReference type="ARBA" id="ARBA00012155"/>
    </source>
</evidence>
<evidence type="ECO:0000256" key="1">
    <source>
        <dbReference type="ARBA" id="ARBA00001806"/>
    </source>
</evidence>
<dbReference type="FunFam" id="2.60.120.650:FF:000043">
    <property type="entry name" value="tRNA wybutosine-synthesizing protein 4"/>
    <property type="match status" value="1"/>
</dbReference>
<reference evidence="17" key="1">
    <citation type="submission" date="2015-01" db="EMBL/GenBank/DDBJ databases">
        <authorList>
            <person name="Durling Mikael"/>
        </authorList>
    </citation>
    <scope>NUCLEOTIDE SEQUENCE</scope>
</reference>
<organism evidence="17">
    <name type="scientific">Bionectria ochroleuca</name>
    <name type="common">Gliocladium roseum</name>
    <dbReference type="NCBI Taxonomy" id="29856"/>
    <lineage>
        <taxon>Eukaryota</taxon>
        <taxon>Fungi</taxon>
        <taxon>Dikarya</taxon>
        <taxon>Ascomycota</taxon>
        <taxon>Pezizomycotina</taxon>
        <taxon>Sordariomycetes</taxon>
        <taxon>Hypocreomycetidae</taxon>
        <taxon>Hypocreales</taxon>
        <taxon>Bionectriaceae</taxon>
        <taxon>Clonostachys</taxon>
    </lineage>
</organism>
<dbReference type="Gene3D" id="3.40.50.150">
    <property type="entry name" value="Vaccinia Virus protein VP39"/>
    <property type="match status" value="1"/>
</dbReference>
<dbReference type="GO" id="GO:0008175">
    <property type="term" value="F:tRNA methyltransferase activity"/>
    <property type="evidence" value="ECO:0007669"/>
    <property type="project" value="TreeGrafter"/>
</dbReference>
<evidence type="ECO:0000256" key="11">
    <source>
        <dbReference type="ARBA" id="ARBA00025588"/>
    </source>
</evidence>
<dbReference type="PANTHER" id="PTHR46529:SF1">
    <property type="entry name" value="TRNA WYBUTOSINE-SYNTHESIZING PROTEIN 4"/>
    <property type="match status" value="1"/>
</dbReference>
<comment type="pathway">
    <text evidence="2">tRNA modification; wybutosine-tRNA(Phe) biosynthesis.</text>
</comment>